<feature type="domain" description="Histidine kinase" evidence="14">
    <location>
        <begin position="263"/>
        <end position="463"/>
    </location>
</feature>
<dbReference type="GO" id="GO:0006935">
    <property type="term" value="P:chemotaxis"/>
    <property type="evidence" value="ECO:0007669"/>
    <property type="project" value="UniProtKB-KW"/>
</dbReference>
<evidence type="ECO:0000256" key="12">
    <source>
        <dbReference type="PROSITE-ProRule" id="PRU00169"/>
    </source>
</evidence>
<dbReference type="Pfam" id="PF01627">
    <property type="entry name" value="Hpt"/>
    <property type="match status" value="1"/>
</dbReference>
<dbReference type="InterPro" id="IPR005467">
    <property type="entry name" value="His_kinase_dom"/>
</dbReference>
<keyword evidence="4" id="KW-0145">Chemotaxis</keyword>
<evidence type="ECO:0000259" key="14">
    <source>
        <dbReference type="PROSITE" id="PS50109"/>
    </source>
</evidence>
<evidence type="ECO:0000259" key="15">
    <source>
        <dbReference type="PROSITE" id="PS50110"/>
    </source>
</evidence>
<keyword evidence="5 12" id="KW-0597">Phosphoprotein</keyword>
<dbReference type="InterPro" id="IPR001789">
    <property type="entry name" value="Sig_transdc_resp-reg_receiver"/>
</dbReference>
<dbReference type="Pfam" id="PF02518">
    <property type="entry name" value="HATPase_c"/>
    <property type="match status" value="1"/>
</dbReference>
<dbReference type="Gene3D" id="1.20.120.160">
    <property type="entry name" value="HPT domain"/>
    <property type="match status" value="1"/>
</dbReference>
<dbReference type="Pfam" id="PF01584">
    <property type="entry name" value="CheW"/>
    <property type="match status" value="1"/>
</dbReference>
<dbReference type="InterPro" id="IPR011006">
    <property type="entry name" value="CheY-like_superfamily"/>
</dbReference>
<comment type="catalytic activity">
    <reaction evidence="1">
        <text>ATP + protein L-histidine = ADP + protein N-phospho-L-histidine.</text>
        <dbReference type="EC" id="2.7.13.3"/>
    </reaction>
</comment>
<dbReference type="SMART" id="SM00387">
    <property type="entry name" value="HATPase_c"/>
    <property type="match status" value="1"/>
</dbReference>
<dbReference type="SUPFAM" id="SSF47226">
    <property type="entry name" value="Histidine-containing phosphotransfer domain, HPT domain"/>
    <property type="match status" value="1"/>
</dbReference>
<evidence type="ECO:0000256" key="7">
    <source>
        <dbReference type="ARBA" id="ARBA00022741"/>
    </source>
</evidence>
<dbReference type="Gene3D" id="3.30.565.10">
    <property type="entry name" value="Histidine kinase-like ATPase, C-terminal domain"/>
    <property type="match status" value="1"/>
</dbReference>
<dbReference type="PROSITE" id="PS50110">
    <property type="entry name" value="RESPONSE_REGULATORY"/>
    <property type="match status" value="1"/>
</dbReference>
<dbReference type="OrthoDB" id="9803176at2"/>
<dbReference type="Proteomes" id="UP000002964">
    <property type="component" value="Unassembled WGS sequence"/>
</dbReference>
<dbReference type="Gene3D" id="3.40.50.2300">
    <property type="match status" value="1"/>
</dbReference>
<evidence type="ECO:0000256" key="5">
    <source>
        <dbReference type="ARBA" id="ARBA00022553"/>
    </source>
</evidence>
<dbReference type="eggNOG" id="COG0745">
    <property type="taxonomic scope" value="Bacteria"/>
</dbReference>
<proteinExistence type="predicted"/>
<sequence length="747" mass="80099">MAIDRSKFIGRFVEEARDHLVRLDRGLAEMAQGTAGDGITASEIDALFRSAHTIKGSARMLRLLPICDTAHAIEDLLGAFRSRQVQADTGLSALLQRGVDAIASAVDQLDRQPDPDALAPADAELCAALSAAATPGDAPRPAAPAANQTSERAATQEAKAASAPASAPTPAPASAPTPAPAKPPAPAAPPTSGLSDSDTLRVRLDHLDGLVRLMGEIIAQHDRLRLRPDEARRIARGAEAEIAPACEAFAHSLREDVQDQEVLIRELHDRALALRMLPLSILFEPAARNLRQLARSLGKEVRCTITGDAISLDRQLIDELADPLLHLLRNAVDHGLEPPDERQAAGKPRSGSVRLEARRDGRWVEIVIRDDGRGINVAAARDKAIRKGLLSAEQAGTASDSEIVDLIFTPGFSTSALITDISGRGVGMDVVKSIVLDRLQGSIQVDNRPGLGATFRLRLPLSLAIMRVLLIEAGGETLGFLAQHVAEILRLSRDSLLEVAERRAVIVRNEFVPVMPLAELLNPAFKAVPATATAPEANPQVLLVILRVGQEKLALEVDALRDERDLVVKPVPEHLRHLHLVSGFVSSGALAVVSVLHAPAVLDLAARARGQSVSDGAQATATAGERVNRLLVVDDSLNTREIEKDVLQAHGYSVTLAEDGIDGLHKAMREQFDAVLTDVEMPRMDGFTLTERLRALDAYQATPIVIVTSREKEEDRQRGLRVGADAYIVKGDFDQSNLIGTLRALLG</sequence>
<organism evidence="18 19">
    <name type="scientific">Thiorhodovibrio frisius</name>
    <dbReference type="NCBI Taxonomy" id="631362"/>
    <lineage>
        <taxon>Bacteria</taxon>
        <taxon>Pseudomonadati</taxon>
        <taxon>Pseudomonadota</taxon>
        <taxon>Gammaproteobacteria</taxon>
        <taxon>Chromatiales</taxon>
        <taxon>Chromatiaceae</taxon>
        <taxon>Thiorhodovibrio</taxon>
    </lineage>
</organism>
<dbReference type="SUPFAM" id="SSF50341">
    <property type="entry name" value="CheW-like"/>
    <property type="match status" value="1"/>
</dbReference>
<dbReference type="InterPro" id="IPR036890">
    <property type="entry name" value="HATPase_C_sf"/>
</dbReference>
<protein>
    <recommendedName>
        <fullName evidence="3">Chemotaxis protein CheA</fullName>
        <ecNumber evidence="2">2.7.13.3</ecNumber>
    </recommendedName>
</protein>
<dbReference type="InterPro" id="IPR002545">
    <property type="entry name" value="CheW-lke_dom"/>
</dbReference>
<dbReference type="SMART" id="SM00073">
    <property type="entry name" value="HPT"/>
    <property type="match status" value="1"/>
</dbReference>
<feature type="modified residue" description="4-aspartylphosphate" evidence="12">
    <location>
        <position position="678"/>
    </location>
</feature>
<reference evidence="18 19" key="2">
    <citation type="submission" date="2011-11" db="EMBL/GenBank/DDBJ databases">
        <authorList>
            <consortium name="US DOE Joint Genome Institute"/>
            <person name="Lucas S."/>
            <person name="Han J."/>
            <person name="Lapidus A."/>
            <person name="Cheng J.-F."/>
            <person name="Goodwin L."/>
            <person name="Pitluck S."/>
            <person name="Peters L."/>
            <person name="Ovchinnikova G."/>
            <person name="Zhang X."/>
            <person name="Detter J.C."/>
            <person name="Han C."/>
            <person name="Tapia R."/>
            <person name="Land M."/>
            <person name="Hauser L."/>
            <person name="Kyrpides N."/>
            <person name="Ivanova N."/>
            <person name="Pagani I."/>
            <person name="Vogl K."/>
            <person name="Liu Z."/>
            <person name="Overmann J."/>
            <person name="Frigaard N.-U."/>
            <person name="Bryant D."/>
            <person name="Woyke T."/>
        </authorList>
    </citation>
    <scope>NUCLEOTIDE SEQUENCE [LARGE SCALE GENOMIC DNA]</scope>
    <source>
        <strain evidence="18 19">970</strain>
    </source>
</reference>
<accession>H8Z4R3</accession>
<dbReference type="InterPro" id="IPR036061">
    <property type="entry name" value="CheW-like_dom_sf"/>
</dbReference>
<dbReference type="SMART" id="SM00260">
    <property type="entry name" value="CheW"/>
    <property type="match status" value="1"/>
</dbReference>
<dbReference type="HOGENOM" id="CLU_000650_2_1_6"/>
<dbReference type="RefSeq" id="WP_009150723.1">
    <property type="nucleotide sequence ID" value="NZ_CP121471.1"/>
</dbReference>
<dbReference type="EMBL" id="JH603170">
    <property type="protein sequence ID" value="EIC20320.1"/>
    <property type="molecule type" value="Genomic_DNA"/>
</dbReference>
<reference evidence="19" key="1">
    <citation type="submission" date="2011-06" db="EMBL/GenBank/DDBJ databases">
        <authorList>
            <consortium name="US DOE Joint Genome Institute (JGI-PGF)"/>
            <person name="Lucas S."/>
            <person name="Han J."/>
            <person name="Lapidus A."/>
            <person name="Cheng J.-F."/>
            <person name="Goodwin L."/>
            <person name="Pitluck S."/>
            <person name="Peters L."/>
            <person name="Land M.L."/>
            <person name="Hauser L."/>
            <person name="Vogl K."/>
            <person name="Liu Z."/>
            <person name="Overmann J."/>
            <person name="Frigaard N.-U."/>
            <person name="Bryant D.A."/>
            <person name="Woyke T.J."/>
        </authorList>
    </citation>
    <scope>NUCLEOTIDE SEQUENCE [LARGE SCALE GENOMIC DNA]</scope>
    <source>
        <strain evidence="19">970</strain>
    </source>
</reference>
<evidence type="ECO:0000259" key="17">
    <source>
        <dbReference type="PROSITE" id="PS50894"/>
    </source>
</evidence>
<evidence type="ECO:0000256" key="8">
    <source>
        <dbReference type="ARBA" id="ARBA00022777"/>
    </source>
</evidence>
<dbReference type="EC" id="2.7.13.3" evidence="2"/>
<keyword evidence="7" id="KW-0547">Nucleotide-binding</keyword>
<feature type="domain" description="CheW-like" evidence="16">
    <location>
        <begin position="465"/>
        <end position="607"/>
    </location>
</feature>
<dbReference type="PROSITE" id="PS50894">
    <property type="entry name" value="HPT"/>
    <property type="match status" value="1"/>
</dbReference>
<evidence type="ECO:0000256" key="4">
    <source>
        <dbReference type="ARBA" id="ARBA00022500"/>
    </source>
</evidence>
<evidence type="ECO:0000256" key="2">
    <source>
        <dbReference type="ARBA" id="ARBA00012438"/>
    </source>
</evidence>
<dbReference type="Gene3D" id="2.30.30.40">
    <property type="entry name" value="SH3 Domains"/>
    <property type="match status" value="1"/>
</dbReference>
<dbReference type="SMART" id="SM01231">
    <property type="entry name" value="H-kinase_dim"/>
    <property type="match status" value="1"/>
</dbReference>
<comment type="function">
    <text evidence="10">Involved in the transmission of sensory signals from the chemoreceptors to the flagellar motors. CheA is autophosphorylated; it can transfer its phosphate group to either CheB or CheY.</text>
</comment>
<gene>
    <name evidence="18" type="ORF">Thi970DRAFT_03946</name>
</gene>
<keyword evidence="8 18" id="KW-0418">Kinase</keyword>
<feature type="region of interest" description="Disordered" evidence="13">
    <location>
        <begin position="132"/>
        <end position="199"/>
    </location>
</feature>
<dbReference type="InterPro" id="IPR051315">
    <property type="entry name" value="Bact_Chemotaxis_CheA"/>
</dbReference>
<dbReference type="GO" id="GO:0005737">
    <property type="term" value="C:cytoplasm"/>
    <property type="evidence" value="ECO:0007669"/>
    <property type="project" value="InterPro"/>
</dbReference>
<keyword evidence="9" id="KW-0902">Two-component regulatory system</keyword>
<dbReference type="FunFam" id="3.30.565.10:FF:000016">
    <property type="entry name" value="Chemotaxis protein CheA, putative"/>
    <property type="match status" value="1"/>
</dbReference>
<evidence type="ECO:0000256" key="10">
    <source>
        <dbReference type="ARBA" id="ARBA00035100"/>
    </source>
</evidence>
<feature type="domain" description="HPt" evidence="17">
    <location>
        <begin position="1"/>
        <end position="112"/>
    </location>
</feature>
<dbReference type="GO" id="GO:0000155">
    <property type="term" value="F:phosphorelay sensor kinase activity"/>
    <property type="evidence" value="ECO:0007669"/>
    <property type="project" value="InterPro"/>
</dbReference>
<dbReference type="STRING" id="631362.Thi970DRAFT_03946"/>
<dbReference type="SUPFAM" id="SSF55874">
    <property type="entry name" value="ATPase domain of HSP90 chaperone/DNA topoisomerase II/histidine kinase"/>
    <property type="match status" value="1"/>
</dbReference>
<dbReference type="AlphaFoldDB" id="H8Z4R3"/>
<feature type="domain" description="Response regulatory" evidence="15">
    <location>
        <begin position="629"/>
        <end position="745"/>
    </location>
</feature>
<evidence type="ECO:0000256" key="1">
    <source>
        <dbReference type="ARBA" id="ARBA00000085"/>
    </source>
</evidence>
<dbReference type="PRINTS" id="PR00344">
    <property type="entry name" value="BCTRLSENSOR"/>
</dbReference>
<dbReference type="SUPFAM" id="SSF52172">
    <property type="entry name" value="CheY-like"/>
    <property type="match status" value="1"/>
</dbReference>
<evidence type="ECO:0000313" key="18">
    <source>
        <dbReference type="EMBL" id="EIC20320.1"/>
    </source>
</evidence>
<dbReference type="PANTHER" id="PTHR43395:SF10">
    <property type="entry name" value="CHEMOTAXIS PROTEIN CHEA"/>
    <property type="match status" value="1"/>
</dbReference>
<evidence type="ECO:0000256" key="13">
    <source>
        <dbReference type="SAM" id="MobiDB-lite"/>
    </source>
</evidence>
<dbReference type="CDD" id="cd00088">
    <property type="entry name" value="HPT"/>
    <property type="match status" value="1"/>
</dbReference>
<evidence type="ECO:0000256" key="6">
    <source>
        <dbReference type="ARBA" id="ARBA00022679"/>
    </source>
</evidence>
<dbReference type="Pfam" id="PF00072">
    <property type="entry name" value="Response_reg"/>
    <property type="match status" value="1"/>
</dbReference>
<dbReference type="InterPro" id="IPR004105">
    <property type="entry name" value="CheA-like_dim"/>
</dbReference>
<evidence type="ECO:0000256" key="9">
    <source>
        <dbReference type="ARBA" id="ARBA00023012"/>
    </source>
</evidence>
<feature type="compositionally biased region" description="Pro residues" evidence="13">
    <location>
        <begin position="167"/>
        <end position="189"/>
    </location>
</feature>
<dbReference type="InterPro" id="IPR008207">
    <property type="entry name" value="Sig_transdc_His_kin_Hpt_dom"/>
</dbReference>
<keyword evidence="6" id="KW-0808">Transferase</keyword>
<evidence type="ECO:0000259" key="16">
    <source>
        <dbReference type="PROSITE" id="PS50851"/>
    </source>
</evidence>
<dbReference type="eggNOG" id="COG0643">
    <property type="taxonomic scope" value="Bacteria"/>
</dbReference>
<dbReference type="PROSITE" id="PS50109">
    <property type="entry name" value="HIS_KIN"/>
    <property type="match status" value="1"/>
</dbReference>
<dbReference type="InterPro" id="IPR003594">
    <property type="entry name" value="HATPase_dom"/>
</dbReference>
<keyword evidence="19" id="KW-1185">Reference proteome</keyword>
<dbReference type="SMART" id="SM00448">
    <property type="entry name" value="REC"/>
    <property type="match status" value="1"/>
</dbReference>
<feature type="modified residue" description="Phosphohistidine" evidence="11">
    <location>
        <position position="52"/>
    </location>
</feature>
<dbReference type="InterPro" id="IPR004358">
    <property type="entry name" value="Sig_transdc_His_kin-like_C"/>
</dbReference>
<evidence type="ECO:0000256" key="11">
    <source>
        <dbReference type="PROSITE-ProRule" id="PRU00110"/>
    </source>
</evidence>
<dbReference type="PANTHER" id="PTHR43395">
    <property type="entry name" value="SENSOR HISTIDINE KINASE CHEA"/>
    <property type="match status" value="1"/>
</dbReference>
<dbReference type="InterPro" id="IPR036641">
    <property type="entry name" value="HPT_dom_sf"/>
</dbReference>
<evidence type="ECO:0000256" key="3">
    <source>
        <dbReference type="ARBA" id="ARBA00021495"/>
    </source>
</evidence>
<evidence type="ECO:0000313" key="19">
    <source>
        <dbReference type="Proteomes" id="UP000002964"/>
    </source>
</evidence>
<dbReference type="PROSITE" id="PS50851">
    <property type="entry name" value="CHEW"/>
    <property type="match status" value="1"/>
</dbReference>
<name>H8Z4R3_9GAMM</name>
<feature type="compositionally biased region" description="Low complexity" evidence="13">
    <location>
        <begin position="132"/>
        <end position="146"/>
    </location>
</feature>